<evidence type="ECO:0000256" key="7">
    <source>
        <dbReference type="ARBA" id="ARBA00022695"/>
    </source>
</evidence>
<comment type="catalytic activity">
    <reaction evidence="14 15">
        <text>FMN + ATP + H(+) = FAD + diphosphate</text>
        <dbReference type="Rhea" id="RHEA:17237"/>
        <dbReference type="ChEBI" id="CHEBI:15378"/>
        <dbReference type="ChEBI" id="CHEBI:30616"/>
        <dbReference type="ChEBI" id="CHEBI:33019"/>
        <dbReference type="ChEBI" id="CHEBI:57692"/>
        <dbReference type="ChEBI" id="CHEBI:58210"/>
        <dbReference type="EC" id="2.7.7.2"/>
    </reaction>
</comment>
<dbReference type="GO" id="GO:0016301">
    <property type="term" value="F:kinase activity"/>
    <property type="evidence" value="ECO:0007669"/>
    <property type="project" value="UniProtKB-KW"/>
</dbReference>
<dbReference type="InterPro" id="IPR023465">
    <property type="entry name" value="Riboflavin_kinase_dom_sf"/>
</dbReference>
<dbReference type="Gene3D" id="2.40.30.30">
    <property type="entry name" value="Riboflavin kinase-like"/>
    <property type="match status" value="1"/>
</dbReference>
<keyword evidence="10 15" id="KW-0274">FAD</keyword>
<proteinExistence type="inferred from homology"/>
<comment type="caution">
    <text evidence="17">The sequence shown here is derived from an EMBL/GenBank/DDBJ whole genome shotgun (WGS) entry which is preliminary data.</text>
</comment>
<keyword evidence="8 15" id="KW-0547">Nucleotide-binding</keyword>
<dbReference type="SMART" id="SM00904">
    <property type="entry name" value="Flavokinase"/>
    <property type="match status" value="1"/>
</dbReference>
<sequence>MKTHQGITSFKSSRRTVVTVGTFDGLHVGHQKIIDRLIQTAQSYNLESVVLTFFPHPRMVLQKDSDIKLINTIEERTQILSSIGLDHLVIHAFTKEFSRLSAQEYVEEVLVDKLNVKKIIIGYDHRFGRNRTASIKELRSFGEIYDFEVEEISKQEIEAVSVSSTKVRNAILEGDITLANQYLSYPFSIGGKVVKGKQLGRTLGYPTANIHVAEEYKIIPRNGVYIIRSVIDNQPYFGMMNIGNNPTVGGKAQTIEAYFFELSQDLYGSYLSVQLLKRIRDEENFESIEELVLAMKKDEAYSKEFLNKFSTRP</sequence>
<dbReference type="RefSeq" id="WP_343767092.1">
    <property type="nucleotide sequence ID" value="NZ_BAAAFG010000015.1"/>
</dbReference>
<dbReference type="Gene3D" id="3.40.50.620">
    <property type="entry name" value="HUPs"/>
    <property type="match status" value="1"/>
</dbReference>
<gene>
    <name evidence="17" type="ORF">GCM10009117_20590</name>
</gene>
<dbReference type="EC" id="2.7.7.2" evidence="15"/>
<keyword evidence="9 15" id="KW-0418">Kinase</keyword>
<evidence type="ECO:0000256" key="13">
    <source>
        <dbReference type="ARBA" id="ARBA00047880"/>
    </source>
</evidence>
<keyword evidence="18" id="KW-1185">Reference proteome</keyword>
<dbReference type="NCBIfam" id="NF004162">
    <property type="entry name" value="PRK05627.1-5"/>
    <property type="match status" value="1"/>
</dbReference>
<dbReference type="SUPFAM" id="SSF52374">
    <property type="entry name" value="Nucleotidylyl transferase"/>
    <property type="match status" value="1"/>
</dbReference>
<evidence type="ECO:0000256" key="12">
    <source>
        <dbReference type="ARBA" id="ARBA00023268"/>
    </source>
</evidence>
<comment type="pathway">
    <text evidence="2 15">Cofactor biosynthesis; FAD biosynthesis; FAD from FMN: step 1/1.</text>
</comment>
<keyword evidence="5 15" id="KW-0288">FMN</keyword>
<dbReference type="Pfam" id="PF01687">
    <property type="entry name" value="Flavokinase"/>
    <property type="match status" value="1"/>
</dbReference>
<dbReference type="SUPFAM" id="SSF82114">
    <property type="entry name" value="Riboflavin kinase-like"/>
    <property type="match status" value="1"/>
</dbReference>
<comment type="similarity">
    <text evidence="15">Belongs to the ribF family.</text>
</comment>
<dbReference type="EMBL" id="BAAAFG010000015">
    <property type="protein sequence ID" value="GAA0872912.1"/>
    <property type="molecule type" value="Genomic_DNA"/>
</dbReference>
<dbReference type="InterPro" id="IPR002606">
    <property type="entry name" value="Riboflavin_kinase_bac"/>
</dbReference>
<evidence type="ECO:0000256" key="2">
    <source>
        <dbReference type="ARBA" id="ARBA00004726"/>
    </source>
</evidence>
<evidence type="ECO:0000256" key="15">
    <source>
        <dbReference type="PIRNR" id="PIRNR004491"/>
    </source>
</evidence>
<reference evidence="18" key="1">
    <citation type="journal article" date="2019" name="Int. J. Syst. Evol. Microbiol.">
        <title>The Global Catalogue of Microorganisms (GCM) 10K type strain sequencing project: providing services to taxonomists for standard genome sequencing and annotation.</title>
        <authorList>
            <consortium name="The Broad Institute Genomics Platform"/>
            <consortium name="The Broad Institute Genome Sequencing Center for Infectious Disease"/>
            <person name="Wu L."/>
            <person name="Ma J."/>
        </authorList>
    </citation>
    <scope>NUCLEOTIDE SEQUENCE [LARGE SCALE GENOMIC DNA]</scope>
    <source>
        <strain evidence="18">JCM 16082</strain>
    </source>
</reference>
<dbReference type="InterPro" id="IPR015864">
    <property type="entry name" value="FAD_synthase"/>
</dbReference>
<dbReference type="Pfam" id="PF06574">
    <property type="entry name" value="FAD_syn"/>
    <property type="match status" value="1"/>
</dbReference>
<evidence type="ECO:0000256" key="11">
    <source>
        <dbReference type="ARBA" id="ARBA00022840"/>
    </source>
</evidence>
<dbReference type="PANTHER" id="PTHR22749:SF6">
    <property type="entry name" value="RIBOFLAVIN KINASE"/>
    <property type="match status" value="1"/>
</dbReference>
<name>A0ABP3XZG8_9FLAO</name>
<keyword evidence="7 15" id="KW-0548">Nucleotidyltransferase</keyword>
<evidence type="ECO:0000256" key="4">
    <source>
        <dbReference type="ARBA" id="ARBA00022630"/>
    </source>
</evidence>
<dbReference type="Proteomes" id="UP001500507">
    <property type="component" value="Unassembled WGS sequence"/>
</dbReference>
<keyword evidence="11 15" id="KW-0067">ATP-binding</keyword>
<evidence type="ECO:0000256" key="5">
    <source>
        <dbReference type="ARBA" id="ARBA00022643"/>
    </source>
</evidence>
<evidence type="ECO:0000256" key="14">
    <source>
        <dbReference type="ARBA" id="ARBA00049494"/>
    </source>
</evidence>
<dbReference type="InterPro" id="IPR014729">
    <property type="entry name" value="Rossmann-like_a/b/a_fold"/>
</dbReference>
<evidence type="ECO:0000313" key="17">
    <source>
        <dbReference type="EMBL" id="GAA0872912.1"/>
    </source>
</evidence>
<dbReference type="NCBIfam" id="TIGR00083">
    <property type="entry name" value="ribF"/>
    <property type="match status" value="1"/>
</dbReference>
<comment type="pathway">
    <text evidence="3 15">Cofactor biosynthesis; FMN biosynthesis; FMN from riboflavin (ATP route): step 1/1.</text>
</comment>
<evidence type="ECO:0000256" key="6">
    <source>
        <dbReference type="ARBA" id="ARBA00022679"/>
    </source>
</evidence>
<comment type="catalytic activity">
    <reaction evidence="13 15">
        <text>riboflavin + ATP = FMN + ADP + H(+)</text>
        <dbReference type="Rhea" id="RHEA:14357"/>
        <dbReference type="ChEBI" id="CHEBI:15378"/>
        <dbReference type="ChEBI" id="CHEBI:30616"/>
        <dbReference type="ChEBI" id="CHEBI:57986"/>
        <dbReference type="ChEBI" id="CHEBI:58210"/>
        <dbReference type="ChEBI" id="CHEBI:456216"/>
        <dbReference type="EC" id="2.7.1.26"/>
    </reaction>
</comment>
<dbReference type="NCBIfam" id="NF004160">
    <property type="entry name" value="PRK05627.1-3"/>
    <property type="match status" value="1"/>
</dbReference>
<keyword evidence="12" id="KW-0511">Multifunctional enzyme</keyword>
<dbReference type="EC" id="2.7.1.26" evidence="15"/>
<evidence type="ECO:0000256" key="3">
    <source>
        <dbReference type="ARBA" id="ARBA00005201"/>
    </source>
</evidence>
<keyword evidence="6 15" id="KW-0808">Transferase</keyword>
<evidence type="ECO:0000256" key="8">
    <source>
        <dbReference type="ARBA" id="ARBA00022741"/>
    </source>
</evidence>
<dbReference type="PIRSF" id="PIRSF004491">
    <property type="entry name" value="FAD_Synth"/>
    <property type="match status" value="1"/>
</dbReference>
<feature type="domain" description="Riboflavin kinase" evidence="16">
    <location>
        <begin position="182"/>
        <end position="307"/>
    </location>
</feature>
<evidence type="ECO:0000256" key="1">
    <source>
        <dbReference type="ARBA" id="ARBA00002121"/>
    </source>
</evidence>
<dbReference type="InterPro" id="IPR023468">
    <property type="entry name" value="Riboflavin_kinase"/>
</dbReference>
<dbReference type="CDD" id="cd02064">
    <property type="entry name" value="FAD_synthetase_N"/>
    <property type="match status" value="1"/>
</dbReference>
<evidence type="ECO:0000259" key="16">
    <source>
        <dbReference type="SMART" id="SM00904"/>
    </source>
</evidence>
<comment type="function">
    <text evidence="1">Catalyzes the phosphorylation of riboflavin to FMN followed by the adenylation of FMN to FAD.</text>
</comment>
<organism evidence="17 18">
    <name type="scientific">Gangjinia marincola</name>
    <dbReference type="NCBI Taxonomy" id="578463"/>
    <lineage>
        <taxon>Bacteria</taxon>
        <taxon>Pseudomonadati</taxon>
        <taxon>Bacteroidota</taxon>
        <taxon>Flavobacteriia</taxon>
        <taxon>Flavobacteriales</taxon>
        <taxon>Flavobacteriaceae</taxon>
        <taxon>Gangjinia</taxon>
    </lineage>
</organism>
<evidence type="ECO:0000256" key="10">
    <source>
        <dbReference type="ARBA" id="ARBA00022827"/>
    </source>
</evidence>
<dbReference type="PANTHER" id="PTHR22749">
    <property type="entry name" value="RIBOFLAVIN KINASE/FMN ADENYLYLTRANSFERASE"/>
    <property type="match status" value="1"/>
</dbReference>
<evidence type="ECO:0000256" key="9">
    <source>
        <dbReference type="ARBA" id="ARBA00022777"/>
    </source>
</evidence>
<keyword evidence="4 15" id="KW-0285">Flavoprotein</keyword>
<protein>
    <recommendedName>
        <fullName evidence="15">Riboflavin biosynthesis protein</fullName>
    </recommendedName>
    <domain>
        <recommendedName>
            <fullName evidence="15">Riboflavin kinase</fullName>
            <ecNumber evidence="15">2.7.1.26</ecNumber>
        </recommendedName>
        <alternativeName>
            <fullName evidence="15">Flavokinase</fullName>
        </alternativeName>
    </domain>
    <domain>
        <recommendedName>
            <fullName evidence="15">FMN adenylyltransferase</fullName>
            <ecNumber evidence="15">2.7.7.2</ecNumber>
        </recommendedName>
        <alternativeName>
            <fullName evidence="15">FAD pyrophosphorylase</fullName>
        </alternativeName>
        <alternativeName>
            <fullName evidence="15">FAD synthase</fullName>
        </alternativeName>
    </domain>
</protein>
<dbReference type="InterPro" id="IPR015865">
    <property type="entry name" value="Riboflavin_kinase_bac/euk"/>
</dbReference>
<accession>A0ABP3XZG8</accession>
<evidence type="ECO:0000313" key="18">
    <source>
        <dbReference type="Proteomes" id="UP001500507"/>
    </source>
</evidence>